<dbReference type="Gene3D" id="1.10.3720.10">
    <property type="entry name" value="MetI-like"/>
    <property type="match status" value="1"/>
</dbReference>
<dbReference type="SUPFAM" id="SSF161098">
    <property type="entry name" value="MetI-like"/>
    <property type="match status" value="1"/>
</dbReference>
<name>A0A1M7S4Q1_9FIRM</name>
<evidence type="ECO:0000256" key="5">
    <source>
        <dbReference type="ARBA" id="ARBA00022989"/>
    </source>
</evidence>
<evidence type="ECO:0000259" key="8">
    <source>
        <dbReference type="PROSITE" id="PS50928"/>
    </source>
</evidence>
<dbReference type="Pfam" id="PF00528">
    <property type="entry name" value="BPD_transp_1"/>
    <property type="match status" value="1"/>
</dbReference>
<feature type="transmembrane region" description="Helical" evidence="7">
    <location>
        <begin position="118"/>
        <end position="138"/>
    </location>
</feature>
<sequence length="287" mass="31626">MYDNKLTPVGKLGLPEINIRTKMLFLIIISAIYLFGILIWGFFMDESLYAVSYTHKFIPPGLEHLFGTDFMGRDMFYRSIKGLSTSLVIGVLASTVSSILALLLGIAAATIGGKFDRFVTWCVDCCMGLPHLVLLLLISFMLGRGVKGVAIAVALTHWPELTRIVRAEVLQIRSSQYVQLSYKAGKSRFWVAKEHMVPHVLPTYLIGLVLLFPHAIMHEAALTFLGFGLPAESPAIGAILSEAMVHIATGKWWLALFPGLLLLIAVILFDVIGENLKKLLNPNSGNE</sequence>
<evidence type="ECO:0000313" key="10">
    <source>
        <dbReference type="Proteomes" id="UP000184010"/>
    </source>
</evidence>
<keyword evidence="10" id="KW-1185">Reference proteome</keyword>
<protein>
    <submittedName>
        <fullName evidence="9">Peptide/nickel transport system permease protein</fullName>
    </submittedName>
</protein>
<feature type="domain" description="ABC transmembrane type-1" evidence="8">
    <location>
        <begin position="83"/>
        <end position="273"/>
    </location>
</feature>
<dbReference type="GO" id="GO:0005886">
    <property type="term" value="C:plasma membrane"/>
    <property type="evidence" value="ECO:0007669"/>
    <property type="project" value="UniProtKB-SubCell"/>
</dbReference>
<dbReference type="PANTHER" id="PTHR43386:SF23">
    <property type="entry name" value="ABC TRANSPORTER"/>
    <property type="match status" value="1"/>
</dbReference>
<keyword evidence="5 7" id="KW-1133">Transmembrane helix</keyword>
<evidence type="ECO:0000256" key="6">
    <source>
        <dbReference type="ARBA" id="ARBA00023136"/>
    </source>
</evidence>
<dbReference type="InterPro" id="IPR000515">
    <property type="entry name" value="MetI-like"/>
</dbReference>
<dbReference type="PROSITE" id="PS50928">
    <property type="entry name" value="ABC_TM1"/>
    <property type="match status" value="1"/>
</dbReference>
<feature type="transmembrane region" description="Helical" evidence="7">
    <location>
        <begin position="252"/>
        <end position="272"/>
    </location>
</feature>
<proteinExistence type="inferred from homology"/>
<dbReference type="GO" id="GO:0055085">
    <property type="term" value="P:transmembrane transport"/>
    <property type="evidence" value="ECO:0007669"/>
    <property type="project" value="InterPro"/>
</dbReference>
<keyword evidence="4 7" id="KW-0812">Transmembrane</keyword>
<organism evidence="9 10">
    <name type="scientific">Desulfitobacterium chlororespirans DSM 11544</name>
    <dbReference type="NCBI Taxonomy" id="1121395"/>
    <lineage>
        <taxon>Bacteria</taxon>
        <taxon>Bacillati</taxon>
        <taxon>Bacillota</taxon>
        <taxon>Clostridia</taxon>
        <taxon>Eubacteriales</taxon>
        <taxon>Desulfitobacteriaceae</taxon>
        <taxon>Desulfitobacterium</taxon>
    </lineage>
</organism>
<evidence type="ECO:0000256" key="3">
    <source>
        <dbReference type="ARBA" id="ARBA00022475"/>
    </source>
</evidence>
<gene>
    <name evidence="9" type="ORF">SAMN02745215_00542</name>
</gene>
<dbReference type="InterPro" id="IPR035906">
    <property type="entry name" value="MetI-like_sf"/>
</dbReference>
<feature type="transmembrane region" description="Helical" evidence="7">
    <location>
        <begin position="196"/>
        <end position="216"/>
    </location>
</feature>
<feature type="transmembrane region" description="Helical" evidence="7">
    <location>
        <begin position="87"/>
        <end position="112"/>
    </location>
</feature>
<dbReference type="RefSeq" id="WP_072771134.1">
    <property type="nucleotide sequence ID" value="NZ_FRDN01000003.1"/>
</dbReference>
<keyword evidence="3" id="KW-1003">Cell membrane</keyword>
<dbReference type="AlphaFoldDB" id="A0A1M7S4Q1"/>
<comment type="subcellular location">
    <subcellularLocation>
        <location evidence="1 7">Cell membrane</location>
        <topology evidence="1 7">Multi-pass membrane protein</topology>
    </subcellularLocation>
</comment>
<dbReference type="STRING" id="1121395.SAMN02745215_00542"/>
<evidence type="ECO:0000256" key="7">
    <source>
        <dbReference type="RuleBase" id="RU363032"/>
    </source>
</evidence>
<reference evidence="10" key="1">
    <citation type="submission" date="2016-12" db="EMBL/GenBank/DDBJ databases">
        <authorList>
            <person name="Varghese N."/>
            <person name="Submissions S."/>
        </authorList>
    </citation>
    <scope>NUCLEOTIDE SEQUENCE [LARGE SCALE GENOMIC DNA]</scope>
    <source>
        <strain evidence="10">DSM 11544</strain>
    </source>
</reference>
<dbReference type="CDD" id="cd06261">
    <property type="entry name" value="TM_PBP2"/>
    <property type="match status" value="1"/>
</dbReference>
<evidence type="ECO:0000256" key="4">
    <source>
        <dbReference type="ARBA" id="ARBA00022692"/>
    </source>
</evidence>
<dbReference type="InterPro" id="IPR050366">
    <property type="entry name" value="BP-dependent_transpt_permease"/>
</dbReference>
<evidence type="ECO:0000256" key="2">
    <source>
        <dbReference type="ARBA" id="ARBA00022448"/>
    </source>
</evidence>
<comment type="similarity">
    <text evidence="7">Belongs to the binding-protein-dependent transport system permease family.</text>
</comment>
<keyword evidence="2 7" id="KW-0813">Transport</keyword>
<dbReference type="EMBL" id="FRDN01000003">
    <property type="protein sequence ID" value="SHN53446.1"/>
    <property type="molecule type" value="Genomic_DNA"/>
</dbReference>
<evidence type="ECO:0000313" key="9">
    <source>
        <dbReference type="EMBL" id="SHN53446.1"/>
    </source>
</evidence>
<accession>A0A1M7S4Q1</accession>
<keyword evidence="6 7" id="KW-0472">Membrane</keyword>
<evidence type="ECO:0000256" key="1">
    <source>
        <dbReference type="ARBA" id="ARBA00004651"/>
    </source>
</evidence>
<feature type="transmembrane region" description="Helical" evidence="7">
    <location>
        <begin position="23"/>
        <end position="43"/>
    </location>
</feature>
<dbReference type="Proteomes" id="UP000184010">
    <property type="component" value="Unassembled WGS sequence"/>
</dbReference>
<dbReference type="PANTHER" id="PTHR43386">
    <property type="entry name" value="OLIGOPEPTIDE TRANSPORT SYSTEM PERMEASE PROTEIN APPC"/>
    <property type="match status" value="1"/>
</dbReference>